<evidence type="ECO:0000256" key="1">
    <source>
        <dbReference type="ARBA" id="ARBA00023319"/>
    </source>
</evidence>
<reference evidence="5" key="2">
    <citation type="submission" date="2025-09" db="UniProtKB">
        <authorList>
            <consortium name="Ensembl"/>
        </authorList>
    </citation>
    <scope>IDENTIFICATION</scope>
</reference>
<keyword evidence="1" id="KW-0393">Immunoglobulin domain</keyword>
<sequence length="227" mass="25870">MGVLSKTIILSIAAPSTVVIAQAEVTLKPDRPFLWVQPGQTAVLECCYTNKGKLESFKWIRYFREGNHTIGPANVNLTDLVTQDVDSKTSCGVLNFLTVQPEHSGMYQCWLKDSKRFTHGTYLHVYKPVEKIIDLSEGTKNKILMAEGVLLLFCVLLPSAILLYQSKRHNNLEMKKVKMQEENIYEGLNLDDCCTTYDQIERSQTQGQYQDVCNVMEEEEEIQLEKP</sequence>
<dbReference type="GeneTree" id="ENSGT00940000154363"/>
<evidence type="ECO:0000313" key="6">
    <source>
        <dbReference type="Proteomes" id="UP000261660"/>
    </source>
</evidence>
<keyword evidence="2" id="KW-0472">Membrane</keyword>
<evidence type="ECO:0000256" key="2">
    <source>
        <dbReference type="SAM" id="Phobius"/>
    </source>
</evidence>
<dbReference type="PANTHER" id="PTHR14334:SF1">
    <property type="entry name" value="B-CELL ANTIGEN RECEPTOR COMPLEX-ASSOCIATED PROTEIN ALPHA CHAIN"/>
    <property type="match status" value="1"/>
</dbReference>
<keyword evidence="6" id="KW-1185">Reference proteome</keyword>
<feature type="chain" id="PRO_5018618050" evidence="3">
    <location>
        <begin position="24"/>
        <end position="227"/>
    </location>
</feature>
<accession>A0A3Q3ECS4</accession>
<dbReference type="SUPFAM" id="SSF48726">
    <property type="entry name" value="Immunoglobulin"/>
    <property type="match status" value="1"/>
</dbReference>
<dbReference type="InParanoid" id="A0A3Q3ECS4"/>
<dbReference type="InterPro" id="IPR013106">
    <property type="entry name" value="Ig_V-set"/>
</dbReference>
<dbReference type="Pfam" id="PF07686">
    <property type="entry name" value="V-set"/>
    <property type="match status" value="1"/>
</dbReference>
<dbReference type="SMART" id="SM00409">
    <property type="entry name" value="IG"/>
    <property type="match status" value="1"/>
</dbReference>
<dbReference type="GO" id="GO:0050853">
    <property type="term" value="P:B cell receptor signaling pathway"/>
    <property type="evidence" value="ECO:0007669"/>
    <property type="project" value="TreeGrafter"/>
</dbReference>
<feature type="domain" description="Ig-like" evidence="4">
    <location>
        <begin position="15"/>
        <end position="109"/>
    </location>
</feature>
<dbReference type="GO" id="GO:0030183">
    <property type="term" value="P:B cell differentiation"/>
    <property type="evidence" value="ECO:0007669"/>
    <property type="project" value="TreeGrafter"/>
</dbReference>
<organism evidence="5 6">
    <name type="scientific">Labrus bergylta</name>
    <name type="common">ballan wrasse</name>
    <dbReference type="NCBI Taxonomy" id="56723"/>
    <lineage>
        <taxon>Eukaryota</taxon>
        <taxon>Metazoa</taxon>
        <taxon>Chordata</taxon>
        <taxon>Craniata</taxon>
        <taxon>Vertebrata</taxon>
        <taxon>Euteleostomi</taxon>
        <taxon>Actinopterygii</taxon>
        <taxon>Neopterygii</taxon>
        <taxon>Teleostei</taxon>
        <taxon>Neoteleostei</taxon>
        <taxon>Acanthomorphata</taxon>
        <taxon>Eupercaria</taxon>
        <taxon>Labriformes</taxon>
        <taxon>Labridae</taxon>
        <taxon>Labrus</taxon>
    </lineage>
</organism>
<name>A0A3Q3ECS4_9LABR</name>
<dbReference type="InterPro" id="IPR013783">
    <property type="entry name" value="Ig-like_fold"/>
</dbReference>
<keyword evidence="3" id="KW-0732">Signal</keyword>
<dbReference type="Gene3D" id="2.60.40.10">
    <property type="entry name" value="Immunoglobulins"/>
    <property type="match status" value="1"/>
</dbReference>
<dbReference type="InterPro" id="IPR036179">
    <property type="entry name" value="Ig-like_dom_sf"/>
</dbReference>
<dbReference type="InterPro" id="IPR003599">
    <property type="entry name" value="Ig_sub"/>
</dbReference>
<proteinExistence type="predicted"/>
<dbReference type="STRING" id="56723.ENSLBEP00000005162"/>
<evidence type="ECO:0000256" key="3">
    <source>
        <dbReference type="SAM" id="SignalP"/>
    </source>
</evidence>
<dbReference type="Ensembl" id="ENSLBET00000005432.1">
    <property type="protein sequence ID" value="ENSLBEP00000005162.1"/>
    <property type="gene ID" value="ENSLBEG00000003948.1"/>
</dbReference>
<dbReference type="AlphaFoldDB" id="A0A3Q3ECS4"/>
<protein>
    <submittedName>
        <fullName evidence="5">CD79a molecule, immunoglobulin-associated alpha</fullName>
    </submittedName>
</protein>
<reference evidence="5" key="1">
    <citation type="submission" date="2025-08" db="UniProtKB">
        <authorList>
            <consortium name="Ensembl"/>
        </authorList>
    </citation>
    <scope>IDENTIFICATION</scope>
</reference>
<dbReference type="InterPro" id="IPR007110">
    <property type="entry name" value="Ig-like_dom"/>
</dbReference>
<dbReference type="PROSITE" id="PS50835">
    <property type="entry name" value="IG_LIKE"/>
    <property type="match status" value="1"/>
</dbReference>
<dbReference type="GO" id="GO:0009897">
    <property type="term" value="C:external side of plasma membrane"/>
    <property type="evidence" value="ECO:0007669"/>
    <property type="project" value="TreeGrafter"/>
</dbReference>
<dbReference type="Proteomes" id="UP000261660">
    <property type="component" value="Unplaced"/>
</dbReference>
<dbReference type="PANTHER" id="PTHR14334">
    <property type="entry name" value="B-CELL ANTIGEN RECEPTOR COMPLEX-ASSOCIATED PROTEIN"/>
    <property type="match status" value="1"/>
</dbReference>
<evidence type="ECO:0000259" key="4">
    <source>
        <dbReference type="PROSITE" id="PS50835"/>
    </source>
</evidence>
<keyword evidence="2" id="KW-1133">Transmembrane helix</keyword>
<evidence type="ECO:0000313" key="5">
    <source>
        <dbReference type="Ensembl" id="ENSLBEP00000005162.1"/>
    </source>
</evidence>
<feature type="signal peptide" evidence="3">
    <location>
        <begin position="1"/>
        <end position="23"/>
    </location>
</feature>
<keyword evidence="2" id="KW-0812">Transmembrane</keyword>
<dbReference type="GO" id="GO:0019815">
    <property type="term" value="C:B cell receptor complex"/>
    <property type="evidence" value="ECO:0007669"/>
    <property type="project" value="TreeGrafter"/>
</dbReference>
<feature type="transmembrane region" description="Helical" evidence="2">
    <location>
        <begin position="143"/>
        <end position="164"/>
    </location>
</feature>